<dbReference type="InterPro" id="IPR023267">
    <property type="entry name" value="RCMT"/>
</dbReference>
<keyword evidence="4 5" id="KW-0694">RNA-binding</keyword>
<dbReference type="PRINTS" id="PR02008">
    <property type="entry name" value="RCMTFAMILY"/>
</dbReference>
<comment type="similarity">
    <text evidence="5">Belongs to the class I-like SAM-binding methyltransferase superfamily. RsmB/NOP family.</text>
</comment>
<dbReference type="PANTHER" id="PTHR22807">
    <property type="entry name" value="NOP2 YEAST -RELATED NOL1/NOP2/FMU SUN DOMAIN-CONTAINING"/>
    <property type="match status" value="1"/>
</dbReference>
<dbReference type="STRING" id="1280847.SAMN04488036_101746"/>
<dbReference type="InterPro" id="IPR054728">
    <property type="entry name" value="RsmB-like_ferredoxin"/>
</dbReference>
<dbReference type="GO" id="GO:0008173">
    <property type="term" value="F:RNA methyltransferase activity"/>
    <property type="evidence" value="ECO:0007669"/>
    <property type="project" value="InterPro"/>
</dbReference>
<feature type="binding site" evidence="5">
    <location>
        <position position="284"/>
    </location>
    <ligand>
        <name>S-adenosyl-L-methionine</name>
        <dbReference type="ChEBI" id="CHEBI:59789"/>
    </ligand>
</feature>
<dbReference type="OrthoDB" id="9810297at2"/>
<dbReference type="InterPro" id="IPR001678">
    <property type="entry name" value="MeTrfase_RsmB-F_NOP2_dom"/>
</dbReference>
<evidence type="ECO:0000256" key="5">
    <source>
        <dbReference type="PROSITE-ProRule" id="PRU01023"/>
    </source>
</evidence>
<dbReference type="Gene3D" id="3.30.70.1170">
    <property type="entry name" value="Sun protein, domain 3"/>
    <property type="match status" value="1"/>
</dbReference>
<dbReference type="GO" id="GO:0001510">
    <property type="term" value="P:RNA methylation"/>
    <property type="evidence" value="ECO:0007669"/>
    <property type="project" value="InterPro"/>
</dbReference>
<feature type="domain" description="SAM-dependent MTase RsmB/NOP-type" evidence="6">
    <location>
        <begin position="133"/>
        <end position="385"/>
    </location>
</feature>
<evidence type="ECO:0000256" key="3">
    <source>
        <dbReference type="ARBA" id="ARBA00022691"/>
    </source>
</evidence>
<evidence type="ECO:0000256" key="4">
    <source>
        <dbReference type="ARBA" id="ARBA00022884"/>
    </source>
</evidence>
<comment type="caution">
    <text evidence="5">Lacks conserved residue(s) required for the propagation of feature annotation.</text>
</comment>
<evidence type="ECO:0000256" key="1">
    <source>
        <dbReference type="ARBA" id="ARBA00022603"/>
    </source>
</evidence>
<dbReference type="RefSeq" id="WP_093320377.1">
    <property type="nucleotide sequence ID" value="NZ_FOSZ01000001.1"/>
</dbReference>
<protein>
    <submittedName>
        <fullName evidence="7">16S rRNA (Cytosine967-C5)-methyltransferase</fullName>
    </submittedName>
</protein>
<dbReference type="Pfam" id="PF22458">
    <property type="entry name" value="RsmF-B_ferredox"/>
    <property type="match status" value="1"/>
</dbReference>
<dbReference type="AlphaFoldDB" id="A0A1I4B1F5"/>
<proteinExistence type="inferred from homology"/>
<evidence type="ECO:0000259" key="6">
    <source>
        <dbReference type="PROSITE" id="PS51686"/>
    </source>
</evidence>
<dbReference type="PROSITE" id="PS51686">
    <property type="entry name" value="SAM_MT_RSMB_NOP"/>
    <property type="match status" value="1"/>
</dbReference>
<evidence type="ECO:0000313" key="7">
    <source>
        <dbReference type="EMBL" id="SFK62742.1"/>
    </source>
</evidence>
<sequence length="385" mass="41224">MTPAARVATAIELLDVIFAGDPAEKTLTGWARRSRFAGSKDRAAVRDHVFDALRQRKSAAAVGGAEDGRGVMIGVLRTAGVDLETLFTGEGYAPASLSEAEQAHIASEPVPFDIPDWLVEPMRESLEDGFADAMGVLRKRAPVTLRVNLRKASTGSAQAALLKDGIETEALALSDTALKVTEGARKVANSAAFKNGLVELQDASSQTAVASLPLGSGLKVMDYCAGGGGKILAMAARCEGRFFAHDANVGRLRDLPERAKRAGVTVQTLHDADQAAPYDLVFCDVPCSGSGTWRRTPDAKWRFTPEDLTALNALQSEILAKAAPLVAQDGTLVYATCSLLAAENRDRIHDFVKTHPDWTIEEARQFDLSDDSDGFFVARLRRKSA</sequence>
<gene>
    <name evidence="7" type="ORF">SAMN04488036_101746</name>
</gene>
<dbReference type="PANTHER" id="PTHR22807:SF53">
    <property type="entry name" value="RIBOSOMAL RNA SMALL SUBUNIT METHYLTRANSFERASE B-RELATED"/>
    <property type="match status" value="1"/>
</dbReference>
<dbReference type="InterPro" id="IPR049560">
    <property type="entry name" value="MeTrfase_RsmB-F_NOP2_cat"/>
</dbReference>
<dbReference type="Proteomes" id="UP000198851">
    <property type="component" value="Unassembled WGS sequence"/>
</dbReference>
<keyword evidence="3 5" id="KW-0949">S-adenosyl-L-methionine</keyword>
<dbReference type="EMBL" id="FOSZ01000001">
    <property type="protein sequence ID" value="SFK62742.1"/>
    <property type="molecule type" value="Genomic_DNA"/>
</dbReference>
<accession>A0A1I4B1F5</accession>
<dbReference type="SUPFAM" id="SSF53335">
    <property type="entry name" value="S-adenosyl-L-methionine-dependent methyltransferases"/>
    <property type="match status" value="1"/>
</dbReference>
<organism evidence="7 8">
    <name type="scientific">Shimia haliotis</name>
    <dbReference type="NCBI Taxonomy" id="1280847"/>
    <lineage>
        <taxon>Bacteria</taxon>
        <taxon>Pseudomonadati</taxon>
        <taxon>Pseudomonadota</taxon>
        <taxon>Alphaproteobacteria</taxon>
        <taxon>Rhodobacterales</taxon>
        <taxon>Roseobacteraceae</taxon>
    </lineage>
</organism>
<feature type="active site" description="Nucleophile" evidence="5">
    <location>
        <position position="337"/>
    </location>
</feature>
<dbReference type="Gene3D" id="3.40.50.150">
    <property type="entry name" value="Vaccinia Virus protein VP39"/>
    <property type="match status" value="1"/>
</dbReference>
<reference evidence="8" key="1">
    <citation type="submission" date="2016-10" db="EMBL/GenBank/DDBJ databases">
        <authorList>
            <person name="Varghese N."/>
            <person name="Submissions S."/>
        </authorList>
    </citation>
    <scope>NUCLEOTIDE SEQUENCE [LARGE SCALE GENOMIC DNA]</scope>
    <source>
        <strain evidence="8">DSM 28453</strain>
    </source>
</reference>
<dbReference type="GO" id="GO:0003723">
    <property type="term" value="F:RNA binding"/>
    <property type="evidence" value="ECO:0007669"/>
    <property type="project" value="UniProtKB-UniRule"/>
</dbReference>
<dbReference type="InterPro" id="IPR029063">
    <property type="entry name" value="SAM-dependent_MTases_sf"/>
</dbReference>
<keyword evidence="2 5" id="KW-0808">Transferase</keyword>
<feature type="binding site" evidence="5">
    <location>
        <position position="246"/>
    </location>
    <ligand>
        <name>S-adenosyl-L-methionine</name>
        <dbReference type="ChEBI" id="CHEBI:59789"/>
    </ligand>
</feature>
<evidence type="ECO:0000256" key="2">
    <source>
        <dbReference type="ARBA" id="ARBA00022679"/>
    </source>
</evidence>
<keyword evidence="1 5" id="KW-0489">Methyltransferase</keyword>
<keyword evidence="8" id="KW-1185">Reference proteome</keyword>
<dbReference type="Pfam" id="PF01189">
    <property type="entry name" value="Methyltr_RsmB-F"/>
    <property type="match status" value="1"/>
</dbReference>
<evidence type="ECO:0000313" key="8">
    <source>
        <dbReference type="Proteomes" id="UP000198851"/>
    </source>
</evidence>
<name>A0A1I4B1F5_9RHOB</name>